<keyword evidence="2" id="KW-1185">Reference proteome</keyword>
<protein>
    <submittedName>
        <fullName evidence="1">Uncharacterized protein</fullName>
    </submittedName>
</protein>
<dbReference type="Proteomes" id="UP000240268">
    <property type="component" value="Segment"/>
</dbReference>
<dbReference type="RefSeq" id="YP_009797089.1">
    <property type="nucleotide sequence ID" value="NC_047909.1"/>
</dbReference>
<accession>A0A2K9V3S0</accession>
<evidence type="ECO:0000313" key="2">
    <source>
        <dbReference type="Proteomes" id="UP000240268"/>
    </source>
</evidence>
<dbReference type="EMBL" id="MG711465">
    <property type="protein sequence ID" value="AUV56687.1"/>
    <property type="molecule type" value="Genomic_DNA"/>
</dbReference>
<proteinExistence type="predicted"/>
<evidence type="ECO:0000313" key="1">
    <source>
        <dbReference type="EMBL" id="AUV56687.1"/>
    </source>
</evidence>
<sequence>MKGECSMTALEASRLIDWLKAHGHTDEEATQCIKCIAGVLDPATGESKKQ</sequence>
<dbReference type="KEGG" id="vg:54987498"/>
<organism evidence="1 2">
    <name type="scientific">Faecalibacterium phage FP_Brigit</name>
    <dbReference type="NCBI Taxonomy" id="2070181"/>
    <lineage>
        <taxon>Viruses</taxon>
        <taxon>Duplodnaviria</taxon>
        <taxon>Heunggongvirae</taxon>
        <taxon>Uroviricota</taxon>
        <taxon>Caudoviricetes</taxon>
        <taxon>Brigitvirus</taxon>
        <taxon>Brigitvirus brigit</taxon>
    </lineage>
</organism>
<reference evidence="1 2" key="1">
    <citation type="submission" date="2017-12" db="EMBL/GenBank/DDBJ databases">
        <title>Phages infecting Faecalibacterium prausnitzii belong to novel viral genera that help decipher intestinal viromes.</title>
        <authorList>
            <person name="Petit M.-A."/>
            <person name="De Paepe M."/>
            <person name="Benevides L."/>
            <person name="Langella P."/>
        </authorList>
    </citation>
    <scope>NUCLEOTIDE SEQUENCE [LARGE SCALE GENOMIC DNA]</scope>
</reference>
<name>A0A2K9V3S0_9CAUD</name>
<dbReference type="GeneID" id="54987498"/>